<evidence type="ECO:0000313" key="6">
    <source>
        <dbReference type="EMBL" id="SDF63703.1"/>
    </source>
</evidence>
<dbReference type="PANTHER" id="PTHR30346">
    <property type="entry name" value="TRANSCRIPTIONAL DUAL REGULATOR HCAR-RELATED"/>
    <property type="match status" value="1"/>
</dbReference>
<evidence type="ECO:0000256" key="4">
    <source>
        <dbReference type="ARBA" id="ARBA00023163"/>
    </source>
</evidence>
<dbReference type="InterPro" id="IPR005119">
    <property type="entry name" value="LysR_subst-bd"/>
</dbReference>
<reference evidence="7" key="2">
    <citation type="submission" date="2022-10" db="EMBL/GenBank/DDBJ databases">
        <title>The complete genomes of actinobacterial strains from the NBC collection.</title>
        <authorList>
            <person name="Joergensen T.S."/>
            <person name="Alvarez Arevalo M."/>
            <person name="Sterndorff E.B."/>
            <person name="Faurdal D."/>
            <person name="Vuksanovic O."/>
            <person name="Mourched A.-S."/>
            <person name="Charusanti P."/>
            <person name="Shaw S."/>
            <person name="Blin K."/>
            <person name="Weber T."/>
        </authorList>
    </citation>
    <scope>NUCLEOTIDE SEQUENCE</scope>
    <source>
        <strain evidence="7">NBC_00489</strain>
    </source>
</reference>
<dbReference type="GO" id="GO:0003700">
    <property type="term" value="F:DNA-binding transcription factor activity"/>
    <property type="evidence" value="ECO:0007669"/>
    <property type="project" value="InterPro"/>
</dbReference>
<dbReference type="PRINTS" id="PR00039">
    <property type="entry name" value="HTHLYSR"/>
</dbReference>
<dbReference type="EMBL" id="FNAX01000009">
    <property type="protein sequence ID" value="SDF63703.1"/>
    <property type="molecule type" value="Genomic_DNA"/>
</dbReference>
<evidence type="ECO:0000256" key="3">
    <source>
        <dbReference type="ARBA" id="ARBA00023125"/>
    </source>
</evidence>
<protein>
    <submittedName>
        <fullName evidence="6">DNA-binding transcriptional regulator, LysR family</fullName>
    </submittedName>
    <submittedName>
        <fullName evidence="7">LysR family transcriptional regulator</fullName>
    </submittedName>
</protein>
<dbReference type="PROSITE" id="PS50931">
    <property type="entry name" value="HTH_LYSR"/>
    <property type="match status" value="1"/>
</dbReference>
<proteinExistence type="inferred from homology"/>
<dbReference type="Gene3D" id="1.10.10.10">
    <property type="entry name" value="Winged helix-like DNA-binding domain superfamily/Winged helix DNA-binding domain"/>
    <property type="match status" value="1"/>
</dbReference>
<evidence type="ECO:0000259" key="5">
    <source>
        <dbReference type="PROSITE" id="PS50931"/>
    </source>
</evidence>
<evidence type="ECO:0000256" key="1">
    <source>
        <dbReference type="ARBA" id="ARBA00009437"/>
    </source>
</evidence>
<dbReference type="SUPFAM" id="SSF46785">
    <property type="entry name" value="Winged helix' DNA-binding domain"/>
    <property type="match status" value="1"/>
</dbReference>
<evidence type="ECO:0000313" key="7">
    <source>
        <dbReference type="EMBL" id="WUR35700.1"/>
    </source>
</evidence>
<sequence>MPDLELRHLRYLIAVAETGSITRAAQRLTMTQPALSRAVRTLERTVGVPLFVRGSRTTELTPAGAALLTEAYALVDRSRAALDRVRGTASTAETLTVTAPVCDIPAVTAASRSFEAGRQGVRVEVVPREWLSEAEELRRGAAHVSFLRDSHDREGLDVHRLAHEPRMVLLPAGHPLAGRERLTLLDLREEPVTHWAGMTPEEADHWTGADTDPRPRRHGPLVRNATDVLAAVVLGRAVAFAHGSTLPPVLPGLRVRPVEGLSGSSLDVAVPAHGAHPLAEEFLAHAREHWAGACR</sequence>
<accession>A0A1G7MPM9</accession>
<feature type="domain" description="HTH lysR-type" evidence="5">
    <location>
        <begin position="4"/>
        <end position="61"/>
    </location>
</feature>
<comment type="similarity">
    <text evidence="1">Belongs to the LysR transcriptional regulatory family.</text>
</comment>
<dbReference type="Pfam" id="PF03466">
    <property type="entry name" value="LysR_substrate"/>
    <property type="match status" value="1"/>
</dbReference>
<evidence type="ECO:0000256" key="2">
    <source>
        <dbReference type="ARBA" id="ARBA00023015"/>
    </source>
</evidence>
<dbReference type="Proteomes" id="UP000198614">
    <property type="component" value="Unassembled WGS sequence"/>
</dbReference>
<dbReference type="GO" id="GO:0003677">
    <property type="term" value="F:DNA binding"/>
    <property type="evidence" value="ECO:0007669"/>
    <property type="project" value="UniProtKB-KW"/>
</dbReference>
<keyword evidence="2" id="KW-0805">Transcription regulation</keyword>
<reference evidence="6 8" key="1">
    <citation type="submission" date="2016-10" db="EMBL/GenBank/DDBJ databases">
        <authorList>
            <person name="de Groot N.N."/>
        </authorList>
    </citation>
    <scope>NUCLEOTIDE SEQUENCE [LARGE SCALE GENOMIC DNA]</scope>
    <source>
        <strain evidence="6 8">CGMCC 4.1859</strain>
    </source>
</reference>
<name>A0A1G7MPM9_9ACTN</name>
<dbReference type="SUPFAM" id="SSF53850">
    <property type="entry name" value="Periplasmic binding protein-like II"/>
    <property type="match status" value="1"/>
</dbReference>
<dbReference type="GO" id="GO:0032993">
    <property type="term" value="C:protein-DNA complex"/>
    <property type="evidence" value="ECO:0007669"/>
    <property type="project" value="TreeGrafter"/>
</dbReference>
<dbReference type="OrthoDB" id="79118at2"/>
<dbReference type="EMBL" id="CP108330">
    <property type="protein sequence ID" value="WUR35700.1"/>
    <property type="molecule type" value="Genomic_DNA"/>
</dbReference>
<dbReference type="Pfam" id="PF00126">
    <property type="entry name" value="HTH_1"/>
    <property type="match status" value="1"/>
</dbReference>
<dbReference type="Gene3D" id="3.40.190.10">
    <property type="entry name" value="Periplasmic binding protein-like II"/>
    <property type="match status" value="2"/>
</dbReference>
<dbReference type="InterPro" id="IPR036388">
    <property type="entry name" value="WH-like_DNA-bd_sf"/>
</dbReference>
<dbReference type="InterPro" id="IPR036390">
    <property type="entry name" value="WH_DNA-bd_sf"/>
</dbReference>
<keyword evidence="3 6" id="KW-0238">DNA-binding</keyword>
<organism evidence="6 8">
    <name type="scientific">Streptomyces griseoaurantiacus</name>
    <dbReference type="NCBI Taxonomy" id="68213"/>
    <lineage>
        <taxon>Bacteria</taxon>
        <taxon>Bacillati</taxon>
        <taxon>Actinomycetota</taxon>
        <taxon>Actinomycetes</taxon>
        <taxon>Kitasatosporales</taxon>
        <taxon>Streptomycetaceae</taxon>
        <taxon>Streptomyces</taxon>
        <taxon>Streptomyces aurantiacus group</taxon>
    </lineage>
</organism>
<keyword evidence="4" id="KW-0804">Transcription</keyword>
<evidence type="ECO:0000313" key="8">
    <source>
        <dbReference type="Proteomes" id="UP000198614"/>
    </source>
</evidence>
<evidence type="ECO:0000313" key="9">
    <source>
        <dbReference type="Proteomes" id="UP001432161"/>
    </source>
</evidence>
<dbReference type="Proteomes" id="UP001432161">
    <property type="component" value="Chromosome"/>
</dbReference>
<keyword evidence="9" id="KW-1185">Reference proteome</keyword>
<dbReference type="PANTHER" id="PTHR30346:SF0">
    <property type="entry name" value="HCA OPERON TRANSCRIPTIONAL ACTIVATOR HCAR"/>
    <property type="match status" value="1"/>
</dbReference>
<dbReference type="AlphaFoldDB" id="A0A1G7MPM9"/>
<dbReference type="InterPro" id="IPR000847">
    <property type="entry name" value="LysR_HTH_N"/>
</dbReference>
<dbReference type="FunFam" id="1.10.10.10:FF:000001">
    <property type="entry name" value="LysR family transcriptional regulator"/>
    <property type="match status" value="1"/>
</dbReference>
<gene>
    <name evidence="7" type="ORF">OHN36_00190</name>
    <name evidence="6" type="ORF">SAMN05216260_109292</name>
</gene>